<proteinExistence type="predicted"/>
<keyword evidence="2" id="KW-1185">Reference proteome</keyword>
<reference evidence="1" key="2">
    <citation type="journal article" date="2024" name="Plant">
        <title>Genomic evolution and insights into agronomic trait innovations of Sesamum species.</title>
        <authorList>
            <person name="Miao H."/>
            <person name="Wang L."/>
            <person name="Qu L."/>
            <person name="Liu H."/>
            <person name="Sun Y."/>
            <person name="Le M."/>
            <person name="Wang Q."/>
            <person name="Wei S."/>
            <person name="Zheng Y."/>
            <person name="Lin W."/>
            <person name="Duan Y."/>
            <person name="Cao H."/>
            <person name="Xiong S."/>
            <person name="Wang X."/>
            <person name="Wei L."/>
            <person name="Li C."/>
            <person name="Ma Q."/>
            <person name="Ju M."/>
            <person name="Zhao R."/>
            <person name="Li G."/>
            <person name="Mu C."/>
            <person name="Tian Q."/>
            <person name="Mei H."/>
            <person name="Zhang T."/>
            <person name="Gao T."/>
            <person name="Zhang H."/>
        </authorList>
    </citation>
    <scope>NUCLEOTIDE SEQUENCE</scope>
    <source>
        <strain evidence="1">3651</strain>
    </source>
</reference>
<gene>
    <name evidence="1" type="ORF">Salat_2989500</name>
</gene>
<dbReference type="Proteomes" id="UP001293254">
    <property type="component" value="Unassembled WGS sequence"/>
</dbReference>
<dbReference type="EMBL" id="JACGWO010000016">
    <property type="protein sequence ID" value="KAK4412273.1"/>
    <property type="molecule type" value="Genomic_DNA"/>
</dbReference>
<comment type="caution">
    <text evidence="1">The sequence shown here is derived from an EMBL/GenBank/DDBJ whole genome shotgun (WGS) entry which is preliminary data.</text>
</comment>
<sequence>MIRYSQIEYLVAPTKGRFSYSPVNCWRQRQRKNGKAEYTASPVNHPTKVGSSFFLNGSARDQFIGPLKGARDELSRYLAFSSREEISDKGKEEVLYDMKGTLISQDEGRGMNESCKGREKAAIALARLFMARLAGNENKRSKKKLAKIPLTYIATSSTKGSSLRA</sequence>
<reference evidence="1" key="1">
    <citation type="submission" date="2020-06" db="EMBL/GenBank/DDBJ databases">
        <authorList>
            <person name="Li T."/>
            <person name="Hu X."/>
            <person name="Zhang T."/>
            <person name="Song X."/>
            <person name="Zhang H."/>
            <person name="Dai N."/>
            <person name="Sheng W."/>
            <person name="Hou X."/>
            <person name="Wei L."/>
        </authorList>
    </citation>
    <scope>NUCLEOTIDE SEQUENCE</scope>
    <source>
        <strain evidence="1">3651</strain>
        <tissue evidence="1">Leaf</tissue>
    </source>
</reference>
<organism evidence="1 2">
    <name type="scientific">Sesamum alatum</name>
    <dbReference type="NCBI Taxonomy" id="300844"/>
    <lineage>
        <taxon>Eukaryota</taxon>
        <taxon>Viridiplantae</taxon>
        <taxon>Streptophyta</taxon>
        <taxon>Embryophyta</taxon>
        <taxon>Tracheophyta</taxon>
        <taxon>Spermatophyta</taxon>
        <taxon>Magnoliopsida</taxon>
        <taxon>eudicotyledons</taxon>
        <taxon>Gunneridae</taxon>
        <taxon>Pentapetalae</taxon>
        <taxon>asterids</taxon>
        <taxon>lamiids</taxon>
        <taxon>Lamiales</taxon>
        <taxon>Pedaliaceae</taxon>
        <taxon>Sesamum</taxon>
    </lineage>
</organism>
<evidence type="ECO:0000313" key="1">
    <source>
        <dbReference type="EMBL" id="KAK4412273.1"/>
    </source>
</evidence>
<dbReference type="AlphaFoldDB" id="A0AAE1XJ01"/>
<evidence type="ECO:0000313" key="2">
    <source>
        <dbReference type="Proteomes" id="UP001293254"/>
    </source>
</evidence>
<accession>A0AAE1XJ01</accession>
<protein>
    <submittedName>
        <fullName evidence="1">Uncharacterized protein</fullName>
    </submittedName>
</protein>
<name>A0AAE1XJ01_9LAMI</name>